<sequence length="254" mass="29868">MSIFQKLEKETNRLKIALIEHEKLGKEPVTLDTDILREKIIEQKKLLQKARSEQKLKNIMCINLQFADTLQKIIGVSKANKKNCYPQAQRIRVVEKLKKKKEMKKRLSAKRQEISQTDEQIQKLQEDALDRQKQNHQLRDQINKYLPRLKKHSLSELKKDSQSSDGNSVCDSISKYRHEELNRLNQNNEQLLDRVHLLSDMIQSLANQLEDYQKDDESLSELIIECKNITSCQFNNLDDIDKLLKNICSINHCF</sequence>
<keyword evidence="1" id="KW-0175">Coiled coil</keyword>
<comment type="caution">
    <text evidence="2">The sequence shown here is derived from an EMBL/GenBank/DDBJ whole genome shotgun (WGS) entry which is preliminary data.</text>
</comment>
<reference evidence="2" key="1">
    <citation type="submission" date="2020-08" db="EMBL/GenBank/DDBJ databases">
        <title>Multicomponent nature underlies the extraordinary mechanical properties of spider dragline silk.</title>
        <authorList>
            <person name="Kono N."/>
            <person name="Nakamura H."/>
            <person name="Mori M."/>
            <person name="Yoshida Y."/>
            <person name="Ohtoshi R."/>
            <person name="Malay A.D."/>
            <person name="Moran D.A.P."/>
            <person name="Tomita M."/>
            <person name="Numata K."/>
            <person name="Arakawa K."/>
        </authorList>
    </citation>
    <scope>NUCLEOTIDE SEQUENCE</scope>
</reference>
<gene>
    <name evidence="2" type="primary">NCL1_09793</name>
    <name evidence="2" type="ORF">NPIL_395661</name>
</gene>
<dbReference type="Proteomes" id="UP000887013">
    <property type="component" value="Unassembled WGS sequence"/>
</dbReference>
<evidence type="ECO:0000313" key="2">
    <source>
        <dbReference type="EMBL" id="GFS56939.1"/>
    </source>
</evidence>
<evidence type="ECO:0000313" key="3">
    <source>
        <dbReference type="Proteomes" id="UP000887013"/>
    </source>
</evidence>
<dbReference type="AlphaFoldDB" id="A0A8X6IRL0"/>
<proteinExistence type="predicted"/>
<feature type="coiled-coil region" evidence="1">
    <location>
        <begin position="93"/>
        <end position="141"/>
    </location>
</feature>
<protein>
    <submittedName>
        <fullName evidence="2">Uncharacterized protein</fullName>
    </submittedName>
</protein>
<name>A0A8X6IRL0_NEPPI</name>
<dbReference type="OrthoDB" id="6437063at2759"/>
<accession>A0A8X6IRL0</accession>
<dbReference type="EMBL" id="BMAW01092770">
    <property type="protein sequence ID" value="GFS56939.1"/>
    <property type="molecule type" value="Genomic_DNA"/>
</dbReference>
<keyword evidence="3" id="KW-1185">Reference proteome</keyword>
<evidence type="ECO:0000256" key="1">
    <source>
        <dbReference type="SAM" id="Coils"/>
    </source>
</evidence>
<feature type="coiled-coil region" evidence="1">
    <location>
        <begin position="181"/>
        <end position="222"/>
    </location>
</feature>
<organism evidence="2 3">
    <name type="scientific">Nephila pilipes</name>
    <name type="common">Giant wood spider</name>
    <name type="synonym">Nephila maculata</name>
    <dbReference type="NCBI Taxonomy" id="299642"/>
    <lineage>
        <taxon>Eukaryota</taxon>
        <taxon>Metazoa</taxon>
        <taxon>Ecdysozoa</taxon>
        <taxon>Arthropoda</taxon>
        <taxon>Chelicerata</taxon>
        <taxon>Arachnida</taxon>
        <taxon>Araneae</taxon>
        <taxon>Araneomorphae</taxon>
        <taxon>Entelegynae</taxon>
        <taxon>Araneoidea</taxon>
        <taxon>Nephilidae</taxon>
        <taxon>Nephila</taxon>
    </lineage>
</organism>